<name>A0A1N6N210_9GAMM</name>
<dbReference type="Pfam" id="PF01609">
    <property type="entry name" value="DDE_Tnp_1"/>
    <property type="match status" value="1"/>
</dbReference>
<keyword evidence="3" id="KW-0378">Hydrolase</keyword>
<accession>A0A1N6N210</accession>
<reference evidence="4" key="2">
    <citation type="submission" date="2016-12" db="EMBL/GenBank/DDBJ databases">
        <authorList>
            <person name="Gaudriault S."/>
        </authorList>
    </citation>
    <scope>NUCLEOTIDE SEQUENCE [LARGE SCALE GENOMIC DNA]</scope>
    <source>
        <strain evidence="4">HGB1681 (deposited as PTA-6826 in the American Type Culture Collection)</strain>
    </source>
</reference>
<dbReference type="AlphaFoldDB" id="A0A1N6N210"/>
<dbReference type="InterPro" id="IPR002559">
    <property type="entry name" value="Transposase_11"/>
</dbReference>
<evidence type="ECO:0000259" key="1">
    <source>
        <dbReference type="Pfam" id="PF01609"/>
    </source>
</evidence>
<dbReference type="Proteomes" id="UP000196435">
    <property type="component" value="Unassembled WGS sequence"/>
</dbReference>
<dbReference type="InterPro" id="IPR047768">
    <property type="entry name" value="Tn5p-like"/>
</dbReference>
<proteinExistence type="predicted"/>
<dbReference type="SUPFAM" id="SSF53098">
    <property type="entry name" value="Ribonuclease H-like"/>
    <property type="match status" value="1"/>
</dbReference>
<protein>
    <submittedName>
        <fullName evidence="3">Transposase</fullName>
        <ecNumber evidence="3">3.1.-.-</ecNumber>
    </submittedName>
</protein>
<feature type="domain" description="Transposase IS4-like" evidence="1">
    <location>
        <begin position="19"/>
        <end position="77"/>
    </location>
</feature>
<keyword evidence="5" id="KW-1185">Reference proteome</keyword>
<reference evidence="2 5" key="3">
    <citation type="journal article" date="2017" name="Nat. Microbiol.">
        <title>Natural product diversity associated with the nematode symbionts Photorhabdus and Xenorhabdus.</title>
        <authorList>
            <person name="Tobias N.J."/>
            <person name="Wolff H."/>
            <person name="Djahanschiri B."/>
            <person name="Grundmann F."/>
            <person name="Kronenwerth M."/>
            <person name="Shi Y.M."/>
            <person name="Simonyi S."/>
            <person name="Grun P."/>
            <person name="Shapiro-Ilan D."/>
            <person name="Pidot S.J."/>
            <person name="Stinear T.P."/>
            <person name="Ebersberger I."/>
            <person name="Bode H.B."/>
        </authorList>
    </citation>
    <scope>NUCLEOTIDE SEQUENCE [LARGE SCALE GENOMIC DNA]</scope>
    <source>
        <strain evidence="2 5">DSM 16336</strain>
    </source>
</reference>
<dbReference type="PANTHER" id="PTHR37319:SF1">
    <property type="entry name" value="TRANSPOSASE TN5 DIMERISATION DOMAIN-CONTAINING PROTEIN"/>
    <property type="match status" value="1"/>
</dbReference>
<dbReference type="Gene3D" id="3.90.350.10">
    <property type="entry name" value="Transposase Inhibitor Protein From Tn5, Chain A, domain 1"/>
    <property type="match status" value="1"/>
</dbReference>
<dbReference type="InterPro" id="IPR012337">
    <property type="entry name" value="RNaseH-like_sf"/>
</dbReference>
<dbReference type="PANTHER" id="PTHR37319">
    <property type="entry name" value="TRANSPOSASE"/>
    <property type="match status" value="1"/>
</dbReference>
<evidence type="ECO:0000313" key="3">
    <source>
        <dbReference type="EMBL" id="SIP75110.1"/>
    </source>
</evidence>
<reference evidence="3" key="1">
    <citation type="submission" date="2016-12" db="EMBL/GenBank/DDBJ databases">
        <authorList>
            <person name="Song W.-J."/>
            <person name="Kurnit D.M."/>
        </authorList>
    </citation>
    <scope>NUCLEOTIDE SEQUENCE [LARGE SCALE GENOMIC DNA]</scope>
    <source>
        <strain evidence="3">HGB1681</strain>
    </source>
</reference>
<evidence type="ECO:0000313" key="4">
    <source>
        <dbReference type="Proteomes" id="UP000196435"/>
    </source>
</evidence>
<dbReference type="Proteomes" id="UP000224871">
    <property type="component" value="Unassembled WGS sequence"/>
</dbReference>
<dbReference type="Gene3D" id="1.10.740.10">
    <property type="entry name" value="Transferase Inhibitor Protein From Tn5, Chain"/>
    <property type="match status" value="1"/>
</dbReference>
<evidence type="ECO:0000313" key="5">
    <source>
        <dbReference type="Proteomes" id="UP000224871"/>
    </source>
</evidence>
<organism evidence="3 4">
    <name type="scientific">Xenorhabdus innexi</name>
    <dbReference type="NCBI Taxonomy" id="290109"/>
    <lineage>
        <taxon>Bacteria</taxon>
        <taxon>Pseudomonadati</taxon>
        <taxon>Pseudomonadota</taxon>
        <taxon>Gammaproteobacteria</taxon>
        <taxon>Enterobacterales</taxon>
        <taxon>Morganellaceae</taxon>
        <taxon>Xenorhabdus</taxon>
    </lineage>
</organism>
<dbReference type="EMBL" id="FTLG01000238">
    <property type="protein sequence ID" value="SIP75110.1"/>
    <property type="molecule type" value="Genomic_DNA"/>
</dbReference>
<dbReference type="NCBIfam" id="NF033590">
    <property type="entry name" value="transpos_IS4_3"/>
    <property type="match status" value="1"/>
</dbReference>
<dbReference type="GO" id="GO:0003677">
    <property type="term" value="F:DNA binding"/>
    <property type="evidence" value="ECO:0007669"/>
    <property type="project" value="InterPro"/>
</dbReference>
<dbReference type="GO" id="GO:0016787">
    <property type="term" value="F:hydrolase activity"/>
    <property type="evidence" value="ECO:0007669"/>
    <property type="project" value="UniProtKB-KW"/>
</dbReference>
<sequence>MSCQEISHDKALCWHLLTSEPVHNQEEAKRILDYYEKRWLIEEFHKAWKSSGTQVEGLRMQSKDNLEKMVVILAFIAVRLHQLRYLGLNRKEAEQQSCETLLSPLAWRLLWSKQEKAKPPKTASSLYWAYISLGKLAGWYDSKRNGRVGWERLWEGWFMLQTLVEGYLLAKSLDL</sequence>
<dbReference type="InterPro" id="IPR054836">
    <property type="entry name" value="Tn5_transposase"/>
</dbReference>
<dbReference type="InterPro" id="IPR014737">
    <property type="entry name" value="Transposase_Tn5-like_C"/>
</dbReference>
<dbReference type="EC" id="3.1.-.-" evidence="3"/>
<evidence type="ECO:0000313" key="2">
    <source>
        <dbReference type="EMBL" id="PHM37110.1"/>
    </source>
</evidence>
<dbReference type="GO" id="GO:0006313">
    <property type="term" value="P:DNA transposition"/>
    <property type="evidence" value="ECO:0007669"/>
    <property type="project" value="InterPro"/>
</dbReference>
<dbReference type="EMBL" id="NIBU01000009">
    <property type="protein sequence ID" value="PHM37110.1"/>
    <property type="molecule type" value="Genomic_DNA"/>
</dbReference>
<gene>
    <name evidence="2" type="ORF">Xinn_01074</name>
    <name evidence="3" type="ORF">XIS1_910003</name>
</gene>
<dbReference type="GO" id="GO:0004803">
    <property type="term" value="F:transposase activity"/>
    <property type="evidence" value="ECO:0007669"/>
    <property type="project" value="InterPro"/>
</dbReference>